<keyword evidence="3" id="KW-0479">Metal-binding</keyword>
<dbReference type="GO" id="GO:0006772">
    <property type="term" value="P:thiamine metabolic process"/>
    <property type="evidence" value="ECO:0007669"/>
    <property type="project" value="TreeGrafter"/>
</dbReference>
<gene>
    <name evidence="13" type="ORF">LCGC14_0710240</name>
</gene>
<reference evidence="13" key="1">
    <citation type="journal article" date="2015" name="Nature">
        <title>Complex archaea that bridge the gap between prokaryotes and eukaryotes.</title>
        <authorList>
            <person name="Spang A."/>
            <person name="Saw J.H."/>
            <person name="Jorgensen S.L."/>
            <person name="Zaremba-Niedzwiedzka K."/>
            <person name="Martijn J."/>
            <person name="Lind A.E."/>
            <person name="van Eijk R."/>
            <person name="Schleper C."/>
            <person name="Guy L."/>
            <person name="Ettema T.J."/>
        </authorList>
    </citation>
    <scope>NUCLEOTIDE SEQUENCE</scope>
</reference>
<keyword evidence="6" id="KW-0460">Magnesium</keyword>
<dbReference type="InterPro" id="IPR050299">
    <property type="entry name" value="YjjX_NTPase"/>
</dbReference>
<comment type="cofactor">
    <cofactor evidence="2">
        <name>Mg(2+)</name>
        <dbReference type="ChEBI" id="CHEBI:18420"/>
    </cofactor>
</comment>
<evidence type="ECO:0000256" key="8">
    <source>
        <dbReference type="ARBA" id="ARBA00023211"/>
    </source>
</evidence>
<name>A0A0F9T0Y7_9ZZZZ</name>
<accession>A0A0F9T0Y7</accession>
<evidence type="ECO:0000256" key="7">
    <source>
        <dbReference type="ARBA" id="ARBA00023080"/>
    </source>
</evidence>
<sequence length="181" mass="19852">MSQQLKIIVGSKNPVKINAAKHIFAMYFPEYIIDCEGVDAPSGVPDQPIGEDETRTGAQNRVNYCKEHHQAHYYVAMEGGAEQFNYGAATFAYVVIDSTLNQVVGRSSNLPLPQVLYNALLKGEELGDVMDKAFNTTNVKQKGGAIGLLTKNHATRESTYTQALTLAMAPFLHPELYGQTN</sequence>
<evidence type="ECO:0000256" key="6">
    <source>
        <dbReference type="ARBA" id="ARBA00022842"/>
    </source>
</evidence>
<dbReference type="Gene3D" id="3.90.950.10">
    <property type="match status" value="1"/>
</dbReference>
<comment type="catalytic activity">
    <reaction evidence="10">
        <text>ITP + H2O = IDP + phosphate + H(+)</text>
        <dbReference type="Rhea" id="RHEA:28330"/>
        <dbReference type="ChEBI" id="CHEBI:15377"/>
        <dbReference type="ChEBI" id="CHEBI:15378"/>
        <dbReference type="ChEBI" id="CHEBI:43474"/>
        <dbReference type="ChEBI" id="CHEBI:58280"/>
        <dbReference type="ChEBI" id="CHEBI:61402"/>
        <dbReference type="EC" id="3.6.1.73"/>
    </reaction>
</comment>
<dbReference type="InterPro" id="IPR002786">
    <property type="entry name" value="Non_canon_purine_NTPase"/>
</dbReference>
<evidence type="ECO:0000256" key="2">
    <source>
        <dbReference type="ARBA" id="ARBA00001946"/>
    </source>
</evidence>
<keyword evidence="4" id="KW-0547">Nucleotide-binding</keyword>
<evidence type="ECO:0000313" key="13">
    <source>
        <dbReference type="EMBL" id="KKN42751.1"/>
    </source>
</evidence>
<dbReference type="NCBIfam" id="NF003459">
    <property type="entry name" value="PRK05074.1"/>
    <property type="match status" value="1"/>
</dbReference>
<feature type="domain" description="Non-canonical purine NTP phosphatase/PRRC1" evidence="12">
    <location>
        <begin position="10"/>
        <end position="172"/>
    </location>
</feature>
<dbReference type="GO" id="GO:0000166">
    <property type="term" value="F:nucleotide binding"/>
    <property type="evidence" value="ECO:0007669"/>
    <property type="project" value="UniProtKB-KW"/>
</dbReference>
<comment type="catalytic activity">
    <reaction evidence="11">
        <text>XTP + H2O = XDP + phosphate + H(+)</text>
        <dbReference type="Rhea" id="RHEA:28406"/>
        <dbReference type="ChEBI" id="CHEBI:15377"/>
        <dbReference type="ChEBI" id="CHEBI:15378"/>
        <dbReference type="ChEBI" id="CHEBI:43474"/>
        <dbReference type="ChEBI" id="CHEBI:59884"/>
        <dbReference type="ChEBI" id="CHEBI:61314"/>
        <dbReference type="EC" id="3.6.1.73"/>
    </reaction>
</comment>
<comment type="cofactor">
    <cofactor evidence="1">
        <name>Mn(2+)</name>
        <dbReference type="ChEBI" id="CHEBI:29035"/>
    </cofactor>
</comment>
<dbReference type="GO" id="GO:0009117">
    <property type="term" value="P:nucleotide metabolic process"/>
    <property type="evidence" value="ECO:0007669"/>
    <property type="project" value="UniProtKB-KW"/>
</dbReference>
<evidence type="ECO:0000256" key="9">
    <source>
        <dbReference type="ARBA" id="ARBA00038901"/>
    </source>
</evidence>
<dbReference type="SUPFAM" id="SSF52972">
    <property type="entry name" value="ITPase-like"/>
    <property type="match status" value="1"/>
</dbReference>
<proteinExistence type="inferred from homology"/>
<evidence type="ECO:0000256" key="1">
    <source>
        <dbReference type="ARBA" id="ARBA00001936"/>
    </source>
</evidence>
<dbReference type="PANTHER" id="PTHR34699:SF2">
    <property type="entry name" value="NON-CANONICAL PURINE NTP PHOSPHATASE_PRRC1 DOMAIN-CONTAINING PROTEIN"/>
    <property type="match status" value="1"/>
</dbReference>
<dbReference type="NCBIfam" id="TIGR00258">
    <property type="entry name" value="inosine/xanthosine triphosphatase"/>
    <property type="match status" value="1"/>
</dbReference>
<comment type="caution">
    <text evidence="13">The sequence shown here is derived from an EMBL/GenBank/DDBJ whole genome shotgun (WGS) entry which is preliminary data.</text>
</comment>
<evidence type="ECO:0000259" key="12">
    <source>
        <dbReference type="Pfam" id="PF01931"/>
    </source>
</evidence>
<dbReference type="PANTHER" id="PTHR34699">
    <property type="match status" value="1"/>
</dbReference>
<dbReference type="HAMAP" id="MF_00648">
    <property type="entry name" value="Non_canon_purine_NTPase_YjjX"/>
    <property type="match status" value="1"/>
</dbReference>
<evidence type="ECO:0000256" key="3">
    <source>
        <dbReference type="ARBA" id="ARBA00022723"/>
    </source>
</evidence>
<evidence type="ECO:0000256" key="11">
    <source>
        <dbReference type="ARBA" id="ARBA00048781"/>
    </source>
</evidence>
<dbReference type="AlphaFoldDB" id="A0A0F9T0Y7"/>
<dbReference type="InterPro" id="IPR029001">
    <property type="entry name" value="ITPase-like_fam"/>
</dbReference>
<dbReference type="EMBL" id="LAZR01001559">
    <property type="protein sequence ID" value="KKN42751.1"/>
    <property type="molecule type" value="Genomic_DNA"/>
</dbReference>
<keyword evidence="7" id="KW-0546">Nucleotide metabolism</keyword>
<dbReference type="InterPro" id="IPR026533">
    <property type="entry name" value="NTPase/PRRC1"/>
</dbReference>
<evidence type="ECO:0000256" key="4">
    <source>
        <dbReference type="ARBA" id="ARBA00022741"/>
    </source>
</evidence>
<dbReference type="GO" id="GO:0046872">
    <property type="term" value="F:metal ion binding"/>
    <property type="evidence" value="ECO:0007669"/>
    <property type="project" value="UniProtKB-KW"/>
</dbReference>
<dbReference type="FunFam" id="3.90.950.10:FF:000002">
    <property type="entry name" value="Inosine/xanthosine triphosphatase"/>
    <property type="match status" value="1"/>
</dbReference>
<organism evidence="13">
    <name type="scientific">marine sediment metagenome</name>
    <dbReference type="NCBI Taxonomy" id="412755"/>
    <lineage>
        <taxon>unclassified sequences</taxon>
        <taxon>metagenomes</taxon>
        <taxon>ecological metagenomes</taxon>
    </lineage>
</organism>
<evidence type="ECO:0000256" key="10">
    <source>
        <dbReference type="ARBA" id="ARBA00048174"/>
    </source>
</evidence>
<keyword evidence="5" id="KW-0378">Hydrolase</keyword>
<keyword evidence="8" id="KW-0464">Manganese</keyword>
<dbReference type="GO" id="GO:0103023">
    <property type="term" value="F:ITPase activity"/>
    <property type="evidence" value="ECO:0007669"/>
    <property type="project" value="UniProtKB-EC"/>
</dbReference>
<protein>
    <recommendedName>
        <fullName evidence="9">inosine/xanthosine triphosphatase</fullName>
        <ecNumber evidence="9">3.6.1.73</ecNumber>
    </recommendedName>
</protein>
<dbReference type="Pfam" id="PF01931">
    <property type="entry name" value="NTPase_I-T"/>
    <property type="match status" value="1"/>
</dbReference>
<dbReference type="EC" id="3.6.1.73" evidence="9"/>
<evidence type="ECO:0000256" key="5">
    <source>
        <dbReference type="ARBA" id="ARBA00022801"/>
    </source>
</evidence>